<evidence type="ECO:0000313" key="2">
    <source>
        <dbReference type="EMBL" id="MBF6024654.1"/>
    </source>
</evidence>
<evidence type="ECO:0008006" key="4">
    <source>
        <dbReference type="Google" id="ProtNLM"/>
    </source>
</evidence>
<feature type="chain" id="PRO_5045992214" description="DUF5666 domain-containing protein" evidence="1">
    <location>
        <begin position="37"/>
        <end position="221"/>
    </location>
</feature>
<sequence length="221" mass="23877">MSGIESARSSRDLRMHRLAWRWLAMLAAVVLAAAQAAPPTATDRTVGTFQRLDEGSRRLVLNRDSKTGSGVGQSSPIHLYYDDATQFSRDGATITAAGLQPGQRLLVDTSKAGNRVQAKRVYVLASTTPGQTWGGYLHGTIKAVETGSRTVHIDQADTMIFNRINYDEQTTLKSVDGKVLPVTSLKAGDEVDMSVKMRGRLGYADRVVLIRPGGNPPAVNP</sequence>
<comment type="caution">
    <text evidence="2">The sequence shown here is derived from an EMBL/GenBank/DDBJ whole genome shotgun (WGS) entry which is preliminary data.</text>
</comment>
<reference evidence="2 3" key="1">
    <citation type="submission" date="2020-11" db="EMBL/GenBank/DDBJ databases">
        <title>Draft Genome Sequence and Secondary Metabolite Biosynthetic Potential of the Lysobacter niastensis Type strain DSM 18481.</title>
        <authorList>
            <person name="Turrini P."/>
            <person name="Artuso I."/>
            <person name="Tescari M."/>
            <person name="Lugli G.A."/>
            <person name="Frangipani E."/>
            <person name="Ventura M."/>
            <person name="Visca P."/>
        </authorList>
    </citation>
    <scope>NUCLEOTIDE SEQUENCE [LARGE SCALE GENOMIC DNA]</scope>
    <source>
        <strain evidence="2 3">DSM 18481</strain>
    </source>
</reference>
<keyword evidence="1" id="KW-0732">Signal</keyword>
<protein>
    <recommendedName>
        <fullName evidence="4">DUF5666 domain-containing protein</fullName>
    </recommendedName>
</protein>
<organism evidence="2 3">
    <name type="scientific">Lysobacter niastensis</name>
    <dbReference type="NCBI Taxonomy" id="380629"/>
    <lineage>
        <taxon>Bacteria</taxon>
        <taxon>Pseudomonadati</taxon>
        <taxon>Pseudomonadota</taxon>
        <taxon>Gammaproteobacteria</taxon>
        <taxon>Lysobacterales</taxon>
        <taxon>Lysobacteraceae</taxon>
        <taxon>Lysobacter</taxon>
    </lineage>
</organism>
<dbReference type="Proteomes" id="UP001429984">
    <property type="component" value="Unassembled WGS sequence"/>
</dbReference>
<gene>
    <name evidence="2" type="ORF">IU514_11500</name>
</gene>
<dbReference type="EMBL" id="JADLZT010000006">
    <property type="protein sequence ID" value="MBF6024654.1"/>
    <property type="molecule type" value="Genomic_DNA"/>
</dbReference>
<evidence type="ECO:0000256" key="1">
    <source>
        <dbReference type="SAM" id="SignalP"/>
    </source>
</evidence>
<accession>A0ABS0B6K5</accession>
<name>A0ABS0B6K5_9GAMM</name>
<proteinExistence type="predicted"/>
<evidence type="ECO:0000313" key="3">
    <source>
        <dbReference type="Proteomes" id="UP001429984"/>
    </source>
</evidence>
<feature type="signal peptide" evidence="1">
    <location>
        <begin position="1"/>
        <end position="36"/>
    </location>
</feature>
<keyword evidence="3" id="KW-1185">Reference proteome</keyword>
<dbReference type="RefSeq" id="WP_194931261.1">
    <property type="nucleotide sequence ID" value="NZ_JADLZT010000006.1"/>
</dbReference>